<dbReference type="EMBL" id="ACCJ01000526">
    <property type="protein sequence ID" value="EEG51795.1"/>
    <property type="molecule type" value="Genomic_DNA"/>
</dbReference>
<reference evidence="1 2" key="2">
    <citation type="submission" date="2009-02" db="EMBL/GenBank/DDBJ databases">
        <title>Draft genome sequence of Clostridium asparagiforme (DSM 15981).</title>
        <authorList>
            <person name="Sudarsanam P."/>
            <person name="Ley R."/>
            <person name="Guruge J."/>
            <person name="Turnbaugh P.J."/>
            <person name="Mahowald M."/>
            <person name="Liep D."/>
            <person name="Gordon J."/>
        </authorList>
    </citation>
    <scope>NUCLEOTIDE SEQUENCE [LARGE SCALE GENOMIC DNA]</scope>
    <source>
        <strain evidence="1 2">DSM 15981</strain>
    </source>
</reference>
<accession>C0DA46</accession>
<organism evidence="1 2">
    <name type="scientific">[Clostridium] asparagiforme DSM 15981</name>
    <dbReference type="NCBI Taxonomy" id="518636"/>
    <lineage>
        <taxon>Bacteria</taxon>
        <taxon>Bacillati</taxon>
        <taxon>Bacillota</taxon>
        <taxon>Clostridia</taxon>
        <taxon>Lachnospirales</taxon>
        <taxon>Lachnospiraceae</taxon>
        <taxon>Enterocloster</taxon>
    </lineage>
</organism>
<keyword evidence="2" id="KW-1185">Reference proteome</keyword>
<name>C0DA46_9FIRM</name>
<dbReference type="Proteomes" id="UP000004756">
    <property type="component" value="Unassembled WGS sequence"/>
</dbReference>
<comment type="caution">
    <text evidence="1">The sequence shown here is derived from an EMBL/GenBank/DDBJ whole genome shotgun (WGS) entry which is preliminary data.</text>
</comment>
<dbReference type="HOGENOM" id="CLU_133777_1_0_9"/>
<evidence type="ECO:0008006" key="3">
    <source>
        <dbReference type="Google" id="ProtNLM"/>
    </source>
</evidence>
<dbReference type="RefSeq" id="WP_007718635.1">
    <property type="nucleotide sequence ID" value="NZ_CP102272.1"/>
</dbReference>
<gene>
    <name evidence="1" type="ORF">CLOSTASPAR_06149</name>
</gene>
<evidence type="ECO:0000313" key="1">
    <source>
        <dbReference type="EMBL" id="EEG51795.1"/>
    </source>
</evidence>
<reference evidence="1 2" key="1">
    <citation type="submission" date="2009-01" db="EMBL/GenBank/DDBJ databases">
        <authorList>
            <person name="Fulton L."/>
            <person name="Clifton S."/>
            <person name="Fulton B."/>
            <person name="Xu J."/>
            <person name="Minx P."/>
            <person name="Pepin K.H."/>
            <person name="Johnson M."/>
            <person name="Bhonagiri V."/>
            <person name="Nash W.E."/>
            <person name="Mardis E.R."/>
            <person name="Wilson R.K."/>
        </authorList>
    </citation>
    <scope>NUCLEOTIDE SEQUENCE [LARGE SCALE GENOMIC DNA]</scope>
    <source>
        <strain evidence="1 2">DSM 15981</strain>
    </source>
</reference>
<dbReference type="AlphaFoldDB" id="C0DA46"/>
<protein>
    <recommendedName>
        <fullName evidence="3">Phage transcriptional regulator, RinA family</fullName>
    </recommendedName>
</protein>
<evidence type="ECO:0000313" key="2">
    <source>
        <dbReference type="Proteomes" id="UP000004756"/>
    </source>
</evidence>
<sequence>MSGIKMTKKLLDDYRKLKREIPILELELQAMREGDNGLGNSTVFDYRTGQARPQSVVGFDWPLYERRKAIIDQKKDKTKMVEKWVQNIEDGQARCVFRMFYIDGASWVNIASKIGYGGNADYPRKYIRDKYLQEHGLI</sequence>
<proteinExistence type="predicted"/>